<sequence>MNLPRTVSWVDGKLVLVDQRRLPDELAFIECDSVESVADAIKSMAVRGAPAIGVAAAFGLAIAAKSGKIEEVRKAADILKSTRPTAINLFWAIERVMRAVESSDDIARAAEEEAIRIMEEDIETNRRIGEIGSSLIEDGMRIMTICNAGSLATVYYGTALAPVYVAWEKGKKLEVIALETRPVLQGARITAFELIHAGIPVKLIVDGAAGYVMKNIGVDLVLVGADRILSDGTVYNKIGTYNLAVLAKRHKVPFYSVAPTSTFDLRSRREDVRIEQRPADEVTKIRGIKIAPEGVDVINPAFDETPPDLLTGIITEKGIIRRPFRRSIKKILGH</sequence>
<accession>A0A3R9QGI5</accession>
<keyword evidence="4" id="KW-1185">Reference proteome</keyword>
<dbReference type="NCBIfam" id="TIGR00524">
    <property type="entry name" value="eIF-2B_rel"/>
    <property type="match status" value="1"/>
</dbReference>
<dbReference type="RefSeq" id="WP_125671006.1">
    <property type="nucleotide sequence ID" value="NZ_RCOS01000066.1"/>
</dbReference>
<dbReference type="InterPro" id="IPR037171">
    <property type="entry name" value="NagB/RpiA_transferase-like"/>
</dbReference>
<feature type="binding site" evidence="2">
    <location>
        <begin position="236"/>
        <end position="237"/>
    </location>
    <ligand>
        <name>substrate</name>
    </ligand>
</feature>
<feature type="site" description="Transition state stabilizer" evidence="2">
    <location>
        <position position="146"/>
    </location>
</feature>
<dbReference type="NCBIfam" id="TIGR00512">
    <property type="entry name" value="salvage_mtnA"/>
    <property type="match status" value="1"/>
</dbReference>
<feature type="binding site" evidence="2">
    <location>
        <position position="185"/>
    </location>
    <ligand>
        <name>substrate</name>
    </ligand>
</feature>
<comment type="catalytic activity">
    <reaction evidence="2">
        <text>5-(methylsulfanyl)-alpha-D-ribose 1-phosphate = 5-(methylsulfanyl)-D-ribulose 1-phosphate</text>
        <dbReference type="Rhea" id="RHEA:19989"/>
        <dbReference type="ChEBI" id="CHEBI:58533"/>
        <dbReference type="ChEBI" id="CHEBI:58548"/>
        <dbReference type="EC" id="5.3.1.23"/>
    </reaction>
</comment>
<dbReference type="Proteomes" id="UP000277582">
    <property type="component" value="Unassembled WGS sequence"/>
</dbReference>
<evidence type="ECO:0000256" key="1">
    <source>
        <dbReference type="ARBA" id="ARBA00023235"/>
    </source>
</evidence>
<dbReference type="Gene3D" id="3.40.50.10470">
    <property type="entry name" value="Translation initiation factor eif-2b, domain 2"/>
    <property type="match status" value="1"/>
</dbReference>
<organism evidence="3 4">
    <name type="scientific">Candidatus Methanodesulfokora washburnensis</name>
    <dbReference type="NCBI Taxonomy" id="2478471"/>
    <lineage>
        <taxon>Archaea</taxon>
        <taxon>Thermoproteota</taxon>
        <taxon>Candidatus Korarchaeia</taxon>
        <taxon>Candidatus Korarchaeia incertae sedis</taxon>
        <taxon>Candidatus Methanodesulfokora</taxon>
    </lineage>
</organism>
<feature type="active site" description="Proton donor" evidence="2">
    <location>
        <position position="226"/>
    </location>
</feature>
<protein>
    <recommendedName>
        <fullName evidence="2">Putative methylthioribose-1-phosphate isomerase</fullName>
        <shortName evidence="2">M1Pi</shortName>
        <shortName evidence="2">MTR-1-P isomerase</shortName>
        <ecNumber evidence="2">5.3.1.23</ecNumber>
    </recommendedName>
    <alternativeName>
        <fullName evidence="2">MTNA-like protein</fullName>
        <shortName evidence="2">aMTNA</shortName>
    </alternativeName>
    <alternativeName>
        <fullName evidence="2">S-methyl-5-thioribose-1-phosphate isomerase</fullName>
    </alternativeName>
</protein>
<dbReference type="InterPro" id="IPR000649">
    <property type="entry name" value="IF-2B-related"/>
</dbReference>
<comment type="similarity">
    <text evidence="2">Belongs to the EIF-2B alpha/beta/delta subunits family. MtnA subfamily.</text>
</comment>
<dbReference type="GO" id="GO:0019509">
    <property type="term" value="P:L-methionine salvage from methylthioadenosine"/>
    <property type="evidence" value="ECO:0007669"/>
    <property type="project" value="UniProtKB-UniRule"/>
</dbReference>
<dbReference type="FunFam" id="1.20.120.420:FF:000003">
    <property type="entry name" value="Methylthioribose-1-phosphate isomerase"/>
    <property type="match status" value="1"/>
</dbReference>
<dbReference type="GO" id="GO:0046523">
    <property type="term" value="F:S-methyl-5-thioribose-1-phosphate isomerase activity"/>
    <property type="evidence" value="ECO:0007669"/>
    <property type="project" value="UniProtKB-UniRule"/>
</dbReference>
<dbReference type="InterPro" id="IPR011559">
    <property type="entry name" value="Initiation_fac_2B_a/b/d"/>
</dbReference>
<dbReference type="NCBIfam" id="NF004326">
    <property type="entry name" value="PRK05720.1"/>
    <property type="match status" value="1"/>
</dbReference>
<dbReference type="InterPro" id="IPR027363">
    <property type="entry name" value="M1Pi_N"/>
</dbReference>
<evidence type="ECO:0000313" key="4">
    <source>
        <dbReference type="Proteomes" id="UP000277582"/>
    </source>
</evidence>
<proteinExistence type="inferred from homology"/>
<keyword evidence="2" id="KW-0486">Methionine biosynthesis</keyword>
<dbReference type="PANTHER" id="PTHR43475:SF1">
    <property type="entry name" value="METHYLTHIORIBOSE-1-PHOSPHATE ISOMERASE"/>
    <property type="match status" value="1"/>
</dbReference>
<dbReference type="Pfam" id="PF01008">
    <property type="entry name" value="IF-2B"/>
    <property type="match status" value="1"/>
</dbReference>
<dbReference type="PANTHER" id="PTHR43475">
    <property type="entry name" value="METHYLTHIORIBOSE-1-PHOSPHATE ISOMERASE"/>
    <property type="match status" value="1"/>
</dbReference>
<dbReference type="InterPro" id="IPR005251">
    <property type="entry name" value="IF-M1Pi"/>
</dbReference>
<dbReference type="EC" id="5.3.1.23" evidence="2"/>
<comment type="function">
    <text evidence="2">Catalyzes the interconversion of methylthioribose-1-phosphate (MTR-1-P) into methylthioribulose-1-phosphate (MTRu-1-P).</text>
</comment>
<name>A0A3R9QGI5_9CREN</name>
<dbReference type="AlphaFoldDB" id="A0A3R9QGI5"/>
<reference evidence="3 4" key="1">
    <citation type="submission" date="2018-10" db="EMBL/GenBank/DDBJ databases">
        <title>Co-occurring genomic capacity for anaerobic methane metabolism and dissimilatory sulfite reduction discovered in the Korarchaeota.</title>
        <authorList>
            <person name="Mckay L.J."/>
            <person name="Dlakic M."/>
            <person name="Fields M.W."/>
            <person name="Delmont T.O."/>
            <person name="Eren A.M."/>
            <person name="Jay Z.J."/>
            <person name="Klingelsmith K.B."/>
            <person name="Rusch D.B."/>
            <person name="Inskeep W.P."/>
        </authorList>
    </citation>
    <scope>NUCLEOTIDE SEQUENCE [LARGE SCALE GENOMIC DNA]</scope>
    <source>
        <strain evidence="3 4">MDKW</strain>
    </source>
</reference>
<dbReference type="SUPFAM" id="SSF100950">
    <property type="entry name" value="NagB/RpiA/CoA transferase-like"/>
    <property type="match status" value="1"/>
</dbReference>
<dbReference type="OrthoDB" id="45195at2157"/>
<dbReference type="HAMAP" id="MF_01678">
    <property type="entry name" value="Salvage_MtnA"/>
    <property type="match status" value="1"/>
</dbReference>
<keyword evidence="1 2" id="KW-0413">Isomerase</keyword>
<dbReference type="FunFam" id="3.40.50.10470:FF:000006">
    <property type="entry name" value="Methylthioribose-1-phosphate isomerase"/>
    <property type="match status" value="1"/>
</dbReference>
<feature type="binding site" evidence="2">
    <location>
        <begin position="47"/>
        <end position="49"/>
    </location>
    <ligand>
        <name>substrate</name>
    </ligand>
</feature>
<feature type="binding site" evidence="2">
    <location>
        <position position="83"/>
    </location>
    <ligand>
        <name>substrate</name>
    </ligand>
</feature>
<dbReference type="EMBL" id="RCOS01000066">
    <property type="protein sequence ID" value="RSN75968.1"/>
    <property type="molecule type" value="Genomic_DNA"/>
</dbReference>
<dbReference type="Gene3D" id="1.20.120.420">
    <property type="entry name" value="translation initiation factor eif-2b, domain 1"/>
    <property type="match status" value="1"/>
</dbReference>
<dbReference type="InterPro" id="IPR042529">
    <property type="entry name" value="IF_2B-like_C"/>
</dbReference>
<evidence type="ECO:0000313" key="3">
    <source>
        <dbReference type="EMBL" id="RSN75968.1"/>
    </source>
</evidence>
<keyword evidence="2" id="KW-0028">Amino-acid biosynthesis</keyword>
<gene>
    <name evidence="3" type="primary">mtnA</name>
    <name evidence="3" type="ORF">D6D85_05385</name>
</gene>
<comment type="caution">
    <text evidence="3">The sequence shown here is derived from an EMBL/GenBank/DDBJ whole genome shotgun (WGS) entry which is preliminary data.</text>
</comment>
<evidence type="ECO:0000256" key="2">
    <source>
        <dbReference type="HAMAP-Rule" id="MF_01678"/>
    </source>
</evidence>